<dbReference type="RefSeq" id="XP_066920657.1">
    <property type="nucleotide sequence ID" value="XM_067064556.1"/>
</dbReference>
<reference evidence="7" key="1">
    <citation type="submission" date="2021-01" db="UniProtKB">
        <authorList>
            <consortium name="EnsemblMetazoa"/>
        </authorList>
    </citation>
    <scope>IDENTIFICATION</scope>
</reference>
<comment type="similarity">
    <text evidence="5">Belongs to the membrane-bound acyltransferase family. HHAT subfamily.</text>
</comment>
<name>A0A7M5V3R3_9CNID</name>
<evidence type="ECO:0000256" key="1">
    <source>
        <dbReference type="ARBA" id="ARBA00004141"/>
    </source>
</evidence>
<feature type="transmembrane region" description="Helical" evidence="6">
    <location>
        <begin position="262"/>
        <end position="280"/>
    </location>
</feature>
<dbReference type="EnsemblMetazoa" id="CLYHEMT005621.1">
    <property type="protein sequence ID" value="CLYHEMP005621.1"/>
    <property type="gene ID" value="CLYHEMG005621"/>
</dbReference>
<dbReference type="OrthoDB" id="420606at2759"/>
<sequence>MSSSPAPQTTSTTKSKFLHMKLSSSIERNFYWIIWLTSIIYPFYHSHTTSMKYFDQIKDDLTPSWFGLHKDVSDYEWTFWRSMAFLLAALFSINSAIVFLVKRFIPAESQHLLILLSTLILQGAVISIKGLLVVLLFTTLSYYLLDRTKRISTIWISSIILLYIINNHDWKTKLFEYMRIHKDSYDLVKLVLMMCILRIISFSNFYLRSKDRQHDLDLPKLITFCLYIPVCYNGPIINFDTFYKDVYQTARQYSITEITKDVVYTLANIFALEIFFHFIYANTLCVYHDILQEMTVFDAISLFWIHLHIFNIKYFIFYRFSGIFAKVDGVEPPGPPKCIASLYTFVDMWRYFDKGLNTFLFQNIYIPLGGSAQGFGKQTLASCLCFSFVGYWHGADKSLMFWALTNWLGIVIESLGTRIIKTNIYRNTINRFGCLAHRRLCALGGAFSVFTLIFTNMVFLVGHDSAVILLYRVFSVWHCPLICLFVFYCGNNCSIDASYT</sequence>
<dbReference type="PANTHER" id="PTHR13285:SF18">
    <property type="entry name" value="PROTEIN-CYSTEINE N-PALMITOYLTRANSFERASE RASP"/>
    <property type="match status" value="1"/>
</dbReference>
<dbReference type="AlphaFoldDB" id="A0A7M5V3R3"/>
<comment type="subcellular location">
    <subcellularLocation>
        <location evidence="1">Membrane</location>
        <topology evidence="1">Multi-pass membrane protein</topology>
    </subcellularLocation>
</comment>
<evidence type="ECO:0000256" key="3">
    <source>
        <dbReference type="ARBA" id="ARBA00022989"/>
    </source>
</evidence>
<feature type="transmembrane region" description="Helical" evidence="6">
    <location>
        <begin position="300"/>
        <end position="318"/>
    </location>
</feature>
<dbReference type="Pfam" id="PF03062">
    <property type="entry name" value="MBOAT"/>
    <property type="match status" value="1"/>
</dbReference>
<dbReference type="GeneID" id="136807935"/>
<keyword evidence="2 6" id="KW-0812">Transmembrane</keyword>
<keyword evidence="3 6" id="KW-1133">Transmembrane helix</keyword>
<evidence type="ECO:0000256" key="4">
    <source>
        <dbReference type="ARBA" id="ARBA00023136"/>
    </source>
</evidence>
<keyword evidence="8" id="KW-1185">Reference proteome</keyword>
<dbReference type="GO" id="GO:0005783">
    <property type="term" value="C:endoplasmic reticulum"/>
    <property type="evidence" value="ECO:0007669"/>
    <property type="project" value="TreeGrafter"/>
</dbReference>
<evidence type="ECO:0000313" key="8">
    <source>
        <dbReference type="Proteomes" id="UP000594262"/>
    </source>
</evidence>
<evidence type="ECO:0000256" key="2">
    <source>
        <dbReference type="ARBA" id="ARBA00022692"/>
    </source>
</evidence>
<organism evidence="7 8">
    <name type="scientific">Clytia hemisphaerica</name>
    <dbReference type="NCBI Taxonomy" id="252671"/>
    <lineage>
        <taxon>Eukaryota</taxon>
        <taxon>Metazoa</taxon>
        <taxon>Cnidaria</taxon>
        <taxon>Hydrozoa</taxon>
        <taxon>Hydroidolina</taxon>
        <taxon>Leptothecata</taxon>
        <taxon>Obeliida</taxon>
        <taxon>Clytiidae</taxon>
        <taxon>Clytia</taxon>
    </lineage>
</organism>
<feature type="transmembrane region" description="Helical" evidence="6">
    <location>
        <begin position="399"/>
        <end position="420"/>
    </location>
</feature>
<dbReference type="GO" id="GO:0016020">
    <property type="term" value="C:membrane"/>
    <property type="evidence" value="ECO:0007669"/>
    <property type="project" value="UniProtKB-SubCell"/>
</dbReference>
<feature type="transmembrane region" description="Helical" evidence="6">
    <location>
        <begin position="29"/>
        <end position="44"/>
    </location>
</feature>
<feature type="transmembrane region" description="Helical" evidence="6">
    <location>
        <begin position="440"/>
        <end position="462"/>
    </location>
</feature>
<dbReference type="InterPro" id="IPR004299">
    <property type="entry name" value="MBOAT_fam"/>
</dbReference>
<dbReference type="EnsemblMetazoa" id="CLYHEMT005621.2">
    <property type="protein sequence ID" value="CLYHEMP005621.2"/>
    <property type="gene ID" value="CLYHEMG005621"/>
</dbReference>
<dbReference type="Proteomes" id="UP000594262">
    <property type="component" value="Unplaced"/>
</dbReference>
<dbReference type="GO" id="GO:0016409">
    <property type="term" value="F:palmitoyltransferase activity"/>
    <property type="evidence" value="ECO:0007669"/>
    <property type="project" value="TreeGrafter"/>
</dbReference>
<accession>A0A7M5V3R3</accession>
<proteinExistence type="inferred from homology"/>
<feature type="transmembrane region" description="Helical" evidence="6">
    <location>
        <begin position="79"/>
        <end position="101"/>
    </location>
</feature>
<feature type="transmembrane region" description="Helical" evidence="6">
    <location>
        <begin position="468"/>
        <end position="489"/>
    </location>
</feature>
<evidence type="ECO:0000256" key="6">
    <source>
        <dbReference type="SAM" id="Phobius"/>
    </source>
</evidence>
<keyword evidence="4 6" id="KW-0472">Membrane</keyword>
<dbReference type="PANTHER" id="PTHR13285">
    <property type="entry name" value="ACYLTRANSFERASE"/>
    <property type="match status" value="1"/>
</dbReference>
<dbReference type="InterPro" id="IPR051085">
    <property type="entry name" value="MB_O-acyltransferase"/>
</dbReference>
<feature type="transmembrane region" description="Helical" evidence="6">
    <location>
        <begin position="187"/>
        <end position="206"/>
    </location>
</feature>
<protein>
    <submittedName>
        <fullName evidence="7">Uncharacterized protein</fullName>
    </submittedName>
</protein>
<feature type="transmembrane region" description="Helical" evidence="6">
    <location>
        <begin position="221"/>
        <end position="241"/>
    </location>
</feature>
<evidence type="ECO:0000313" key="7">
    <source>
        <dbReference type="EnsemblMetazoa" id="CLYHEMP005621.2"/>
    </source>
</evidence>
<feature type="transmembrane region" description="Helical" evidence="6">
    <location>
        <begin position="113"/>
        <end position="144"/>
    </location>
</feature>
<evidence type="ECO:0000256" key="5">
    <source>
        <dbReference type="ARBA" id="ARBA00038268"/>
    </source>
</evidence>
<feature type="transmembrane region" description="Helical" evidence="6">
    <location>
        <begin position="150"/>
        <end position="166"/>
    </location>
</feature>